<dbReference type="Proteomes" id="UP000664203">
    <property type="component" value="Unassembled WGS sequence"/>
</dbReference>
<proteinExistence type="predicted"/>
<feature type="domain" description="DUF8212" evidence="2">
    <location>
        <begin position="261"/>
        <end position="293"/>
    </location>
</feature>
<keyword evidence="4" id="KW-1185">Reference proteome</keyword>
<evidence type="ECO:0000259" key="2">
    <source>
        <dbReference type="Pfam" id="PF26640"/>
    </source>
</evidence>
<evidence type="ECO:0000313" key="4">
    <source>
        <dbReference type="Proteomes" id="UP000664203"/>
    </source>
</evidence>
<dbReference type="InterPro" id="IPR058525">
    <property type="entry name" value="DUF8212"/>
</dbReference>
<dbReference type="Pfam" id="PF26640">
    <property type="entry name" value="DUF8212"/>
    <property type="match status" value="1"/>
</dbReference>
<organism evidence="3 4">
    <name type="scientific">Alectoria fallacina</name>
    <dbReference type="NCBI Taxonomy" id="1903189"/>
    <lineage>
        <taxon>Eukaryota</taxon>
        <taxon>Fungi</taxon>
        <taxon>Dikarya</taxon>
        <taxon>Ascomycota</taxon>
        <taxon>Pezizomycotina</taxon>
        <taxon>Lecanoromycetes</taxon>
        <taxon>OSLEUM clade</taxon>
        <taxon>Lecanoromycetidae</taxon>
        <taxon>Lecanorales</taxon>
        <taxon>Lecanorineae</taxon>
        <taxon>Parmeliaceae</taxon>
        <taxon>Alectoria</taxon>
    </lineage>
</organism>
<feature type="domain" description="Heterokaryon incompatibility" evidence="1">
    <location>
        <begin position="61"/>
        <end position="155"/>
    </location>
</feature>
<sequence>MVGDANCLLSGSLKDKINLTALIAKTSKRVKNSGAGGSYLRLLKTSNFQLIDFLADRIPAYAILSHTWGEDEVLFADMEEGRAEGKAAYKKIQCSCKQAAAHGFGYIWIDTCCIDKSSSAELSEAINSMFSWYQEAEICYAYLGDVSANVGTEDFKSVFANSRWITRGWTLQELIGPSKLVFFSREWIAVGTKSTPRDELAQITGISVGILTGVTSLESTSVARRISGASHRATTRVEDRAYCLMGLFDVNMPLLYGEGEKAFIRLQEEVMKHSDDQSLFAWTDPTATADYHQGLLARSPAYFVNSGNVMPPYEGGLYVAALDCPVPPDYEGFIGIYLKRVSTGADQYVRVKVHALCKITARGSIETVYAGHFRLDIGPEDIFPLHAFQLRKGPTQYDGYKLIRVFSSSREDRPAPILTSQRWPPARRPYTFKISKGNSRLAGALLLERDDGEKLVILLGSNTDFGVGFEVASISKFEDWEELQRSFNSQAPGTNMVLENHRVRVNTEPQVHDGVKYYMVDLVVQALYHAPNPIDVIREMIPGVQSHSDERPPHAKVTPSLGFEKFKRHFRPPRIQGRSRAPRIFKSPAETASVI</sequence>
<dbReference type="EMBL" id="CAJPDR010000205">
    <property type="protein sequence ID" value="CAF9925535.1"/>
    <property type="molecule type" value="Genomic_DNA"/>
</dbReference>
<dbReference type="InterPro" id="IPR010730">
    <property type="entry name" value="HET"/>
</dbReference>
<dbReference type="PANTHER" id="PTHR10622:SF10">
    <property type="entry name" value="HET DOMAIN-CONTAINING PROTEIN"/>
    <property type="match status" value="1"/>
</dbReference>
<comment type="caution">
    <text evidence="3">The sequence shown here is derived from an EMBL/GenBank/DDBJ whole genome shotgun (WGS) entry which is preliminary data.</text>
</comment>
<evidence type="ECO:0000259" key="1">
    <source>
        <dbReference type="Pfam" id="PF06985"/>
    </source>
</evidence>
<dbReference type="Pfam" id="PF06985">
    <property type="entry name" value="HET"/>
    <property type="match status" value="1"/>
</dbReference>
<dbReference type="PANTHER" id="PTHR10622">
    <property type="entry name" value="HET DOMAIN-CONTAINING PROTEIN"/>
    <property type="match status" value="1"/>
</dbReference>
<reference evidence="3" key="1">
    <citation type="submission" date="2021-03" db="EMBL/GenBank/DDBJ databases">
        <authorList>
            <person name="Tagirdzhanova G."/>
        </authorList>
    </citation>
    <scope>NUCLEOTIDE SEQUENCE</scope>
</reference>
<evidence type="ECO:0008006" key="5">
    <source>
        <dbReference type="Google" id="ProtNLM"/>
    </source>
</evidence>
<dbReference type="AlphaFoldDB" id="A0A8H3ISA0"/>
<dbReference type="OrthoDB" id="20872at2759"/>
<gene>
    <name evidence="3" type="ORF">ALECFALPRED_003155</name>
</gene>
<evidence type="ECO:0000313" key="3">
    <source>
        <dbReference type="EMBL" id="CAF9925535.1"/>
    </source>
</evidence>
<name>A0A8H3ISA0_9LECA</name>
<protein>
    <recommendedName>
        <fullName evidence="5">Heterokaryon incompatibility domain-containing protein</fullName>
    </recommendedName>
</protein>
<accession>A0A8H3ISA0</accession>